<feature type="region of interest" description="Disordered" evidence="2">
    <location>
        <begin position="201"/>
        <end position="226"/>
    </location>
</feature>
<feature type="compositionally biased region" description="Basic and acidic residues" evidence="2">
    <location>
        <begin position="211"/>
        <end position="226"/>
    </location>
</feature>
<proteinExistence type="predicted"/>
<dbReference type="InterPro" id="IPR011990">
    <property type="entry name" value="TPR-like_helical_dom_sf"/>
</dbReference>
<comment type="caution">
    <text evidence="3">The sequence shown here is derived from an EMBL/GenBank/DDBJ whole genome shotgun (WGS) entry which is preliminary data.</text>
</comment>
<dbReference type="PANTHER" id="PTHR46423:SF1">
    <property type="entry name" value="RNA POLYMERASE II-ASSOCIATED PROTEIN 3"/>
    <property type="match status" value="1"/>
</dbReference>
<evidence type="ECO:0000313" key="3">
    <source>
        <dbReference type="EMBL" id="GMF24982.1"/>
    </source>
</evidence>
<dbReference type="AlphaFoldDB" id="A0A9W6U4E9"/>
<name>A0A9W6U4E9_9STRA</name>
<evidence type="ECO:0000313" key="4">
    <source>
        <dbReference type="Proteomes" id="UP001165121"/>
    </source>
</evidence>
<dbReference type="OrthoDB" id="2942533at2759"/>
<evidence type="ECO:0000256" key="2">
    <source>
        <dbReference type="SAM" id="MobiDB-lite"/>
    </source>
</evidence>
<dbReference type="EMBL" id="BSXT01000346">
    <property type="protein sequence ID" value="GMF24982.1"/>
    <property type="molecule type" value="Genomic_DNA"/>
</dbReference>
<dbReference type="SMART" id="SM00028">
    <property type="entry name" value="TPR"/>
    <property type="match status" value="3"/>
</dbReference>
<reference evidence="3" key="1">
    <citation type="submission" date="2023-04" db="EMBL/GenBank/DDBJ databases">
        <title>Phytophthora fragariaefolia NBRC 109709.</title>
        <authorList>
            <person name="Ichikawa N."/>
            <person name="Sato H."/>
            <person name="Tonouchi N."/>
        </authorList>
    </citation>
    <scope>NUCLEOTIDE SEQUENCE</scope>
    <source>
        <strain evidence="3">NBRC 109709</strain>
    </source>
</reference>
<accession>A0A9W6U4E9</accession>
<evidence type="ECO:0000256" key="1">
    <source>
        <dbReference type="ARBA" id="ARBA00022803"/>
    </source>
</evidence>
<keyword evidence="1" id="KW-0802">TPR repeat</keyword>
<dbReference type="Proteomes" id="UP001165121">
    <property type="component" value="Unassembled WGS sequence"/>
</dbReference>
<organism evidence="3 4">
    <name type="scientific">Phytophthora fragariaefolia</name>
    <dbReference type="NCBI Taxonomy" id="1490495"/>
    <lineage>
        <taxon>Eukaryota</taxon>
        <taxon>Sar</taxon>
        <taxon>Stramenopiles</taxon>
        <taxon>Oomycota</taxon>
        <taxon>Peronosporomycetes</taxon>
        <taxon>Peronosporales</taxon>
        <taxon>Peronosporaceae</taxon>
        <taxon>Phytophthora</taxon>
    </lineage>
</organism>
<dbReference type="InterPro" id="IPR051966">
    <property type="entry name" value="RPAP3"/>
</dbReference>
<gene>
    <name evidence="3" type="ORF">Pfra01_000434900</name>
</gene>
<protein>
    <submittedName>
        <fullName evidence="3">Unnamed protein product</fullName>
    </submittedName>
</protein>
<dbReference type="PANTHER" id="PTHR46423">
    <property type="entry name" value="RNA POLYMERASE II-ASSOCIATED PROTEIN 3"/>
    <property type="match status" value="1"/>
</dbReference>
<dbReference type="SUPFAM" id="SSF48452">
    <property type="entry name" value="TPR-like"/>
    <property type="match status" value="1"/>
</dbReference>
<dbReference type="Gene3D" id="1.25.40.10">
    <property type="entry name" value="Tetratricopeptide repeat domain"/>
    <property type="match status" value="1"/>
</dbReference>
<sequence length="261" mass="29311">MLALEAKKNEGNALFQQQRFAEAANVYTSVLDELRSAGALGEASARLEMAVRLNRAWAWIQMPDSNNSASMLAAAEQDCSAVLERDPSCVKAYYRRALALERRGHWRLAMEDVNAMMRLEPCNPSVGTLLERLQQRIQGVKVQEEDLDLNFQQCAIESNRKAYLAAAIAPTAPSVLADEAEDAWRSLQADEKKLHKFYHAKTKPPNKPRKAQKDLKVTRNDLQMKGEISEKTDDVWASLRRKEATTVAKAFPRSRKNAPAT</sequence>
<keyword evidence="4" id="KW-1185">Reference proteome</keyword>
<feature type="compositionally biased region" description="Basic residues" evidence="2">
    <location>
        <begin position="201"/>
        <end position="210"/>
    </location>
</feature>
<dbReference type="GO" id="GO:0101031">
    <property type="term" value="C:protein folding chaperone complex"/>
    <property type="evidence" value="ECO:0007669"/>
    <property type="project" value="TreeGrafter"/>
</dbReference>
<dbReference type="InterPro" id="IPR019734">
    <property type="entry name" value="TPR_rpt"/>
</dbReference>